<protein>
    <submittedName>
        <fullName evidence="1">Uncharacterized protein</fullName>
    </submittedName>
</protein>
<dbReference type="AlphaFoldDB" id="A0A1Q2MFC9"/>
<gene>
    <name evidence="1" type="ORF">SMSP2_01316</name>
</gene>
<dbReference type="Proteomes" id="UP000188181">
    <property type="component" value="Chromosome"/>
</dbReference>
<organism evidence="1 2">
    <name type="scientific">Limihaloglobus sulfuriphilus</name>
    <dbReference type="NCBI Taxonomy" id="1851148"/>
    <lineage>
        <taxon>Bacteria</taxon>
        <taxon>Pseudomonadati</taxon>
        <taxon>Planctomycetota</taxon>
        <taxon>Phycisphaerae</taxon>
        <taxon>Sedimentisphaerales</taxon>
        <taxon>Sedimentisphaeraceae</taxon>
        <taxon>Limihaloglobus</taxon>
    </lineage>
</organism>
<sequence length="423" mass="46766">MKMIKTILYINTLFLTPCLCQISTNFIEVPCTVIGQEYNAVAFGIGSDNCFASPGGNTVVTLGEDDFFIIETDGYRASGRPVEGERQLYAVNLSNNKAFWLEPITSEETANYLKGHYDFTLDANYTVDTVNKVVVYKTVGGHLLKGILLETAVKRDYMIFDQGTIYGSPVYHRETESIIVNVVHYGPEETDALGGMTSVVYRIKLDRDGLMQSKEILLARPAFKDSDGSIVLDIAASVDRTGQKTALARGVFDSDLNLQYVRSILFSDDYGSMLYEVADEVDFSFIPRIQWDGLSRLLYYTTGAKIARTGVMSRDTQFWTVSPAAVRRLLKPRKIASRLPASGTASVITEITYNNKNETMLYVESSDMSRLKLLRSTGSAVLSTSPEISSVGFSGGGISFTSLIDNKTAAVYMPLEQYLVDVQ</sequence>
<reference evidence="2" key="1">
    <citation type="submission" date="2017-02" db="EMBL/GenBank/DDBJ databases">
        <title>Comparative genomics and description of representatives of a novel lineage of planctomycetes thriving in anoxic sediments.</title>
        <authorList>
            <person name="Spring S."/>
            <person name="Bunk B."/>
            <person name="Sproer C."/>
        </authorList>
    </citation>
    <scope>NUCLEOTIDE SEQUENCE [LARGE SCALE GENOMIC DNA]</scope>
    <source>
        <strain evidence="2">SM-Chi-D1</strain>
    </source>
</reference>
<accession>A0A1Q2MFC9</accession>
<proteinExistence type="predicted"/>
<dbReference type="EMBL" id="CP019646">
    <property type="protein sequence ID" value="AQQ70952.1"/>
    <property type="molecule type" value="Genomic_DNA"/>
</dbReference>
<evidence type="ECO:0000313" key="1">
    <source>
        <dbReference type="EMBL" id="AQQ70952.1"/>
    </source>
</evidence>
<dbReference type="KEGG" id="pbas:SMSP2_01316"/>
<evidence type="ECO:0000313" key="2">
    <source>
        <dbReference type="Proteomes" id="UP000188181"/>
    </source>
</evidence>
<keyword evidence="2" id="KW-1185">Reference proteome</keyword>
<dbReference type="STRING" id="1851148.SMSP2_01316"/>
<name>A0A1Q2MFC9_9BACT</name>
<dbReference type="RefSeq" id="WP_146683179.1">
    <property type="nucleotide sequence ID" value="NZ_CP019646.1"/>
</dbReference>